<feature type="compositionally biased region" description="Basic and acidic residues" evidence="1">
    <location>
        <begin position="865"/>
        <end position="894"/>
    </location>
</feature>
<dbReference type="InterPro" id="IPR041577">
    <property type="entry name" value="RT_RNaseH_2"/>
</dbReference>
<dbReference type="GO" id="GO:0015074">
    <property type="term" value="P:DNA integration"/>
    <property type="evidence" value="ECO:0007669"/>
    <property type="project" value="InterPro"/>
</dbReference>
<dbReference type="SUPFAM" id="SSF53098">
    <property type="entry name" value="Ribonuclease H-like"/>
    <property type="match status" value="1"/>
</dbReference>
<dbReference type="SUPFAM" id="SSF56672">
    <property type="entry name" value="DNA/RNA polymerases"/>
    <property type="match status" value="1"/>
</dbReference>
<dbReference type="CDD" id="cd09274">
    <property type="entry name" value="RNase_HI_RT_Ty3"/>
    <property type="match status" value="1"/>
</dbReference>
<evidence type="ECO:0000259" key="3">
    <source>
        <dbReference type="PROSITE" id="PS50994"/>
    </source>
</evidence>
<organism evidence="4 5">
    <name type="scientific">Mytilus coruscus</name>
    <name type="common">Sea mussel</name>
    <dbReference type="NCBI Taxonomy" id="42192"/>
    <lineage>
        <taxon>Eukaryota</taxon>
        <taxon>Metazoa</taxon>
        <taxon>Spiralia</taxon>
        <taxon>Lophotrochozoa</taxon>
        <taxon>Mollusca</taxon>
        <taxon>Bivalvia</taxon>
        <taxon>Autobranchia</taxon>
        <taxon>Pteriomorphia</taxon>
        <taxon>Mytilida</taxon>
        <taxon>Mytiloidea</taxon>
        <taxon>Mytilidae</taxon>
        <taxon>Mytilinae</taxon>
        <taxon>Mytilus</taxon>
    </lineage>
</organism>
<dbReference type="InterPro" id="IPR036397">
    <property type="entry name" value="RNaseH_sf"/>
</dbReference>
<accession>A0A6J8DXI0</accession>
<dbReference type="InterPro" id="IPR043128">
    <property type="entry name" value="Rev_trsase/Diguanyl_cyclase"/>
</dbReference>
<dbReference type="Gene3D" id="3.10.10.10">
    <property type="entry name" value="HIV Type 1 Reverse Transcriptase, subunit A, domain 1"/>
    <property type="match status" value="1"/>
</dbReference>
<dbReference type="PANTHER" id="PTHR37984">
    <property type="entry name" value="PROTEIN CBG26694"/>
    <property type="match status" value="1"/>
</dbReference>
<dbReference type="FunFam" id="1.10.340.70:FF:000003">
    <property type="entry name" value="Protein CBG25708"/>
    <property type="match status" value="1"/>
</dbReference>
<gene>
    <name evidence="4" type="ORF">MCOR_45437</name>
</gene>
<dbReference type="InterPro" id="IPR001584">
    <property type="entry name" value="Integrase_cat-core"/>
</dbReference>
<dbReference type="FunFam" id="3.10.20.370:FF:000001">
    <property type="entry name" value="Retrovirus-related Pol polyprotein from transposon 17.6-like protein"/>
    <property type="match status" value="1"/>
</dbReference>
<evidence type="ECO:0000313" key="4">
    <source>
        <dbReference type="EMBL" id="CAC5412463.1"/>
    </source>
</evidence>
<dbReference type="PROSITE" id="PS50878">
    <property type="entry name" value="RT_POL"/>
    <property type="match status" value="1"/>
</dbReference>
<dbReference type="InterPro" id="IPR043502">
    <property type="entry name" value="DNA/RNA_pol_sf"/>
</dbReference>
<proteinExistence type="predicted"/>
<feature type="region of interest" description="Disordered" evidence="1">
    <location>
        <begin position="858"/>
        <end position="896"/>
    </location>
</feature>
<dbReference type="PROSITE" id="PS50994">
    <property type="entry name" value="INTEGRASE"/>
    <property type="match status" value="1"/>
</dbReference>
<dbReference type="EMBL" id="CACVKT020008017">
    <property type="protein sequence ID" value="CAC5412463.1"/>
    <property type="molecule type" value="Genomic_DNA"/>
</dbReference>
<keyword evidence="5" id="KW-1185">Reference proteome</keyword>
<dbReference type="Pfam" id="PF17921">
    <property type="entry name" value="Integrase_H2C2"/>
    <property type="match status" value="1"/>
</dbReference>
<dbReference type="AlphaFoldDB" id="A0A6J8DXI0"/>
<dbReference type="FunFam" id="3.30.70.270:FF:000026">
    <property type="entry name" value="Transposon Ty3-G Gag-Pol polyprotein"/>
    <property type="match status" value="1"/>
</dbReference>
<sequence>MNLVTVNYENIKAVRQGALTKPLSKEIVMKEYADIFEGTGKLEGKYHLELDNTANPVVHPPRKVPVAIKEKLHSELERLTKLEIIKPVSTPTPWVSSLVTVVKPDKLRICIDPKHLNQQLKRSHYPLPTIDDLLPELSRAKVFSVVDAKNGFWHVELDEESSLLTTFNTPFGRYRWLRMPFGLSSAPEEYQRRQDQTVEGLPGVRSIVDDILIYGEGDTEEEAIDDHDRKFRALMERCRERNLKLNKEKLKLKLKEVRFIGHLVTSEGLKPDPEKIRAVMDMPKPTDVSGVRRIIGFVTYLSKFLPKLSDICEPLRKLTLKDSEFCWIENHDKALEEIKRLVTAEPVLKYYDPKLQLTVQSDASQTGLGAAVMQEDRPVAYASRALTDTETRYAQIEKELLSVIFGLEKFHSYTYGRTVNVISDHKPLESIMKKPLHAAPKRLQRMLLRLQKYDIILQYRPGKEMYLADTLSRAYLKETSDTSITTDEIESINMIDELPISEERISELQEHTKNDLQMQELKEVIQEGWPINKWNVPSSVSIYFDIRDELTLQNGLLFKGERVIIPKSLRTDMIKKIHSSHIGIEGCLRRARESLYWPGMNAEVKDFIQRCETCRTFERKQQKETLISHEIPSRPWSKVGIDLMTFQSKNYLVTVDYYSNYWEVDYLEDTLALTVIRKLRAQFARHGIPDVCFTDNGPQFDCGEFRKFSRLWEFKHDTSSPLYSQSNGKVEQAVQTVKRLMKKSKFDKKDPYLAFLDFRNTPTEGFDNSPAEKLMNRKTRTLLPTKESLLRPKVVAPNKVQIELTKQKQKQQFYYNQGTKDLPTLKNGDTVNIRSYEVDVGARTIRRNRRQLKHTLEDDNNEPAEIERDNSDFEHGEINNQDHCENAPETENAKETPIITRSGRVVKPPARFKDFVCE</sequence>
<dbReference type="Gene3D" id="3.30.70.270">
    <property type="match status" value="2"/>
</dbReference>
<dbReference type="InterPro" id="IPR041588">
    <property type="entry name" value="Integrase_H2C2"/>
</dbReference>
<feature type="domain" description="Reverse transcriptase" evidence="2">
    <location>
        <begin position="82"/>
        <end position="264"/>
    </location>
</feature>
<dbReference type="Pfam" id="PF00078">
    <property type="entry name" value="RVT_1"/>
    <property type="match status" value="1"/>
</dbReference>
<dbReference type="Gene3D" id="1.10.340.70">
    <property type="match status" value="1"/>
</dbReference>
<evidence type="ECO:0008006" key="6">
    <source>
        <dbReference type="Google" id="ProtNLM"/>
    </source>
</evidence>
<dbReference type="OrthoDB" id="6118683at2759"/>
<dbReference type="InterPro" id="IPR050951">
    <property type="entry name" value="Retrovirus_Pol_polyprotein"/>
</dbReference>
<name>A0A6J8DXI0_MYTCO</name>
<dbReference type="InterPro" id="IPR000477">
    <property type="entry name" value="RT_dom"/>
</dbReference>
<dbReference type="CDD" id="cd01647">
    <property type="entry name" value="RT_LTR"/>
    <property type="match status" value="1"/>
</dbReference>
<dbReference type="Pfam" id="PF17919">
    <property type="entry name" value="RT_RNaseH_2"/>
    <property type="match status" value="1"/>
</dbReference>
<protein>
    <recommendedName>
        <fullName evidence="6">Integrase catalytic domain-containing protein</fullName>
    </recommendedName>
</protein>
<feature type="domain" description="Integrase catalytic" evidence="3">
    <location>
        <begin position="631"/>
        <end position="792"/>
    </location>
</feature>
<dbReference type="PANTHER" id="PTHR37984:SF8">
    <property type="entry name" value="CCHC-TYPE DOMAIN-CONTAINING PROTEIN"/>
    <property type="match status" value="1"/>
</dbReference>
<dbReference type="FunFam" id="3.30.420.10:FF:000063">
    <property type="entry name" value="Retrovirus-related Pol polyprotein from transposon 297-like Protein"/>
    <property type="match status" value="1"/>
</dbReference>
<evidence type="ECO:0000313" key="5">
    <source>
        <dbReference type="Proteomes" id="UP000507470"/>
    </source>
</evidence>
<evidence type="ECO:0000256" key="1">
    <source>
        <dbReference type="SAM" id="MobiDB-lite"/>
    </source>
</evidence>
<dbReference type="InterPro" id="IPR012337">
    <property type="entry name" value="RNaseH-like_sf"/>
</dbReference>
<dbReference type="Proteomes" id="UP000507470">
    <property type="component" value="Unassembled WGS sequence"/>
</dbReference>
<dbReference type="GO" id="GO:0003676">
    <property type="term" value="F:nucleic acid binding"/>
    <property type="evidence" value="ECO:0007669"/>
    <property type="project" value="InterPro"/>
</dbReference>
<evidence type="ECO:0000259" key="2">
    <source>
        <dbReference type="PROSITE" id="PS50878"/>
    </source>
</evidence>
<dbReference type="Gene3D" id="3.30.420.10">
    <property type="entry name" value="Ribonuclease H-like superfamily/Ribonuclease H"/>
    <property type="match status" value="1"/>
</dbReference>
<reference evidence="4 5" key="1">
    <citation type="submission" date="2020-06" db="EMBL/GenBank/DDBJ databases">
        <authorList>
            <person name="Li R."/>
            <person name="Bekaert M."/>
        </authorList>
    </citation>
    <scope>NUCLEOTIDE SEQUENCE [LARGE SCALE GENOMIC DNA]</scope>
    <source>
        <strain evidence="5">wild</strain>
    </source>
</reference>